<dbReference type="GO" id="GO:0035529">
    <property type="term" value="F:NADH pyrophosphatase activity"/>
    <property type="evidence" value="ECO:0007669"/>
    <property type="project" value="TreeGrafter"/>
</dbReference>
<dbReference type="Proteomes" id="UP001497497">
    <property type="component" value="Unassembled WGS sequence"/>
</dbReference>
<evidence type="ECO:0000313" key="15">
    <source>
        <dbReference type="Proteomes" id="UP001497497"/>
    </source>
</evidence>
<dbReference type="EMBL" id="CAXITT010000292">
    <property type="protein sequence ID" value="CAL1538265.1"/>
    <property type="molecule type" value="Genomic_DNA"/>
</dbReference>
<dbReference type="Gene3D" id="3.90.79.10">
    <property type="entry name" value="Nucleoside Triphosphate Pyrophosphohydrolase"/>
    <property type="match status" value="1"/>
</dbReference>
<name>A0AAV2HVM3_LYMST</name>
<dbReference type="PRINTS" id="PR00502">
    <property type="entry name" value="NUDIXFAMILY"/>
</dbReference>
<evidence type="ECO:0000259" key="13">
    <source>
        <dbReference type="PROSITE" id="PS51462"/>
    </source>
</evidence>
<dbReference type="GO" id="GO:0019677">
    <property type="term" value="P:NAD+ catabolic process"/>
    <property type="evidence" value="ECO:0007669"/>
    <property type="project" value="TreeGrafter"/>
</dbReference>
<evidence type="ECO:0000256" key="9">
    <source>
        <dbReference type="ARBA" id="ARBA00093205"/>
    </source>
</evidence>
<dbReference type="GO" id="GO:0005777">
    <property type="term" value="C:peroxisome"/>
    <property type="evidence" value="ECO:0007669"/>
    <property type="project" value="TreeGrafter"/>
</dbReference>
<evidence type="ECO:0000256" key="4">
    <source>
        <dbReference type="ARBA" id="ARBA00022723"/>
    </source>
</evidence>
<comment type="caution">
    <text evidence="14">The sequence shown here is derived from an EMBL/GenBank/DDBJ whole genome shotgun (WGS) entry which is preliminary data.</text>
</comment>
<dbReference type="PANTHER" id="PTHR42904:SF1">
    <property type="entry name" value="NUCLEOSIDE DIPHOSPHATE-LINKED MOIETY X MOTIF 17"/>
    <property type="match status" value="1"/>
</dbReference>
<dbReference type="InterPro" id="IPR000086">
    <property type="entry name" value="NUDIX_hydrolase_dom"/>
</dbReference>
<keyword evidence="6" id="KW-0460">Magnesium</keyword>
<evidence type="ECO:0000256" key="12">
    <source>
        <dbReference type="ARBA" id="ARBA00093663"/>
    </source>
</evidence>
<dbReference type="AlphaFoldDB" id="A0AAV2HVM3"/>
<evidence type="ECO:0000256" key="8">
    <source>
        <dbReference type="ARBA" id="ARBA00026102"/>
    </source>
</evidence>
<dbReference type="GO" id="GO:0140933">
    <property type="term" value="F:5'-(N(7)-methylguanosine 5'-triphospho)-[mRNA] hydrolase activity"/>
    <property type="evidence" value="ECO:0007669"/>
    <property type="project" value="UniProtKB-EC"/>
</dbReference>
<dbReference type="GO" id="GO:0046872">
    <property type="term" value="F:metal ion binding"/>
    <property type="evidence" value="ECO:0007669"/>
    <property type="project" value="UniProtKB-KW"/>
</dbReference>
<dbReference type="GO" id="GO:0005829">
    <property type="term" value="C:cytosol"/>
    <property type="evidence" value="ECO:0007669"/>
    <property type="project" value="TreeGrafter"/>
</dbReference>
<evidence type="ECO:0000256" key="11">
    <source>
        <dbReference type="ARBA" id="ARBA00093621"/>
    </source>
</evidence>
<reference evidence="14 15" key="1">
    <citation type="submission" date="2024-04" db="EMBL/GenBank/DDBJ databases">
        <authorList>
            <consortium name="Genoscope - CEA"/>
            <person name="William W."/>
        </authorList>
    </citation>
    <scope>NUCLEOTIDE SEQUENCE [LARGE SCALE GENOMIC DNA]</scope>
</reference>
<keyword evidence="4" id="KW-0479">Metal-binding</keyword>
<evidence type="ECO:0000256" key="2">
    <source>
        <dbReference type="ARBA" id="ARBA00001946"/>
    </source>
</evidence>
<dbReference type="InterPro" id="IPR050241">
    <property type="entry name" value="NAD-cap_RNA_hydrolase_NudC"/>
</dbReference>
<evidence type="ECO:0000256" key="5">
    <source>
        <dbReference type="ARBA" id="ARBA00022801"/>
    </source>
</evidence>
<dbReference type="EC" id="3.6.1.62" evidence="8"/>
<evidence type="ECO:0000256" key="3">
    <source>
        <dbReference type="ARBA" id="ARBA00005582"/>
    </source>
</evidence>
<sequence>MSMTMASFTRILVRLKTAKSAEPKIADFSECVLSHFGFTNDYGQLYADLRENFLTLCDTARSEEDIKIPIKHPAFCPVLHQTANTASLLQDEIKNCGVDVGAAIILESSDGKVLLTRRAPHLRIFPGLWVPPGGHVEENESLAEAGIRELQEETGIDLKIMDCKNKKFEILGLWESVFPPMLALGPPQRHHIVVYFHAQLKDGMTANEMEKQISFNPLEVDACVWVDKEMISAIVQSYEDDSIKSFIHLPQFVRALTLDENQKQCTTDLPTAPLFNVLSSELNDTERVSTGTKFALQQYLKKFGN</sequence>
<keyword evidence="7" id="KW-0464">Manganese</keyword>
<dbReference type="InterPro" id="IPR020476">
    <property type="entry name" value="Nudix_hydrolase"/>
</dbReference>
<comment type="catalytic activity">
    <reaction evidence="9">
        <text>a 5'-end (N(7)-methyl 5'-triphosphoguanosine)-ribonucleoside in mRNA + H2O = N(7)-methyl-GDP + a 5'-end phospho-ribonucleoside in mRNA + 2 H(+)</text>
        <dbReference type="Rhea" id="RHEA:67484"/>
        <dbReference type="Rhea" id="RHEA-COMP:15692"/>
        <dbReference type="Rhea" id="RHEA-COMP:17167"/>
        <dbReference type="ChEBI" id="CHEBI:15377"/>
        <dbReference type="ChEBI" id="CHEBI:15378"/>
        <dbReference type="ChEBI" id="CHEBI:63714"/>
        <dbReference type="ChEBI" id="CHEBI:138282"/>
        <dbReference type="ChEBI" id="CHEBI:156461"/>
        <dbReference type="EC" id="3.6.1.62"/>
    </reaction>
</comment>
<dbReference type="InterPro" id="IPR033716">
    <property type="entry name" value="Nudt17_dom"/>
</dbReference>
<evidence type="ECO:0000256" key="1">
    <source>
        <dbReference type="ARBA" id="ARBA00001936"/>
    </source>
</evidence>
<dbReference type="GO" id="GO:0006742">
    <property type="term" value="P:NADP+ catabolic process"/>
    <property type="evidence" value="ECO:0007669"/>
    <property type="project" value="TreeGrafter"/>
</dbReference>
<dbReference type="InterPro" id="IPR015797">
    <property type="entry name" value="NUDIX_hydrolase-like_dom_sf"/>
</dbReference>
<dbReference type="PANTHER" id="PTHR42904">
    <property type="entry name" value="NUDIX HYDROLASE, NUDC SUBFAMILY"/>
    <property type="match status" value="1"/>
</dbReference>
<dbReference type="CDD" id="cd04694">
    <property type="entry name" value="NUDIX_Nudt17"/>
    <property type="match status" value="1"/>
</dbReference>
<feature type="domain" description="Nudix hydrolase" evidence="13">
    <location>
        <begin position="95"/>
        <end position="248"/>
    </location>
</feature>
<accession>A0AAV2HVM3</accession>
<evidence type="ECO:0000256" key="7">
    <source>
        <dbReference type="ARBA" id="ARBA00023211"/>
    </source>
</evidence>
<dbReference type="Pfam" id="PF00293">
    <property type="entry name" value="NUDIX"/>
    <property type="match status" value="1"/>
</dbReference>
<dbReference type="PROSITE" id="PS51462">
    <property type="entry name" value="NUDIX"/>
    <property type="match status" value="1"/>
</dbReference>
<comment type="function">
    <text evidence="10">Acts as a decapping enzyme capable of hydrolyzing monomethylated capped RNAs (in vitro). Hydrolyzes monomethylated capped RNA after alpha and beta phosphates to form N(7)-methyl-GDP. Shows low activity towards unmethylated capped RNA.</text>
</comment>
<keyword evidence="15" id="KW-1185">Reference proteome</keyword>
<evidence type="ECO:0000256" key="10">
    <source>
        <dbReference type="ARBA" id="ARBA00093415"/>
    </source>
</evidence>
<keyword evidence="5" id="KW-0378">Hydrolase</keyword>
<evidence type="ECO:0000256" key="6">
    <source>
        <dbReference type="ARBA" id="ARBA00022842"/>
    </source>
</evidence>
<organism evidence="14 15">
    <name type="scientific">Lymnaea stagnalis</name>
    <name type="common">Great pond snail</name>
    <name type="synonym">Helix stagnalis</name>
    <dbReference type="NCBI Taxonomy" id="6523"/>
    <lineage>
        <taxon>Eukaryota</taxon>
        <taxon>Metazoa</taxon>
        <taxon>Spiralia</taxon>
        <taxon>Lophotrochozoa</taxon>
        <taxon>Mollusca</taxon>
        <taxon>Gastropoda</taxon>
        <taxon>Heterobranchia</taxon>
        <taxon>Euthyneura</taxon>
        <taxon>Panpulmonata</taxon>
        <taxon>Hygrophila</taxon>
        <taxon>Lymnaeoidea</taxon>
        <taxon>Lymnaeidae</taxon>
        <taxon>Lymnaea</taxon>
    </lineage>
</organism>
<proteinExistence type="inferred from homology"/>
<protein>
    <recommendedName>
        <fullName evidence="11">m7GpppN-mRNA hydrolase NUDT17</fullName>
        <ecNumber evidence="8">3.6.1.62</ecNumber>
    </recommendedName>
    <alternativeName>
        <fullName evidence="12">Nucleoside diphosphate-linked moiety X motif 17</fullName>
    </alternativeName>
</protein>
<comment type="cofactor">
    <cofactor evidence="2">
        <name>Mg(2+)</name>
        <dbReference type="ChEBI" id="CHEBI:18420"/>
    </cofactor>
</comment>
<comment type="similarity">
    <text evidence="3">Belongs to the Nudix hydrolase family.</text>
</comment>
<evidence type="ECO:0000313" key="14">
    <source>
        <dbReference type="EMBL" id="CAL1538265.1"/>
    </source>
</evidence>
<comment type="cofactor">
    <cofactor evidence="1">
        <name>Mn(2+)</name>
        <dbReference type="ChEBI" id="CHEBI:29035"/>
    </cofactor>
</comment>
<gene>
    <name evidence="14" type="ORF">GSLYS_00012086001</name>
</gene>
<dbReference type="SUPFAM" id="SSF55811">
    <property type="entry name" value="Nudix"/>
    <property type="match status" value="1"/>
</dbReference>